<feature type="transmembrane region" description="Helical" evidence="6">
    <location>
        <begin position="995"/>
        <end position="1016"/>
    </location>
</feature>
<evidence type="ECO:0000256" key="2">
    <source>
        <dbReference type="ARBA" id="ARBA00022692"/>
    </source>
</evidence>
<evidence type="ECO:0000259" key="7">
    <source>
        <dbReference type="Pfam" id="PF04547"/>
    </source>
</evidence>
<gene>
    <name evidence="8" type="ORF">PSON_ATCC_30995.1.T0010439</name>
</gene>
<dbReference type="OrthoDB" id="296386at2759"/>
<feature type="transmembrane region" description="Helical" evidence="6">
    <location>
        <begin position="1147"/>
        <end position="1172"/>
    </location>
</feature>
<feature type="transmembrane region" description="Helical" evidence="6">
    <location>
        <begin position="754"/>
        <end position="783"/>
    </location>
</feature>
<keyword evidence="3 6" id="KW-1133">Transmembrane helix</keyword>
<dbReference type="Proteomes" id="UP000692954">
    <property type="component" value="Unassembled WGS sequence"/>
</dbReference>
<name>A0A8S1JVJ1_9CILI</name>
<evidence type="ECO:0000256" key="4">
    <source>
        <dbReference type="ARBA" id="ARBA00023136"/>
    </source>
</evidence>
<evidence type="ECO:0000256" key="3">
    <source>
        <dbReference type="ARBA" id="ARBA00022989"/>
    </source>
</evidence>
<evidence type="ECO:0000256" key="1">
    <source>
        <dbReference type="ARBA" id="ARBA00004141"/>
    </source>
</evidence>
<evidence type="ECO:0000313" key="8">
    <source>
        <dbReference type="EMBL" id="CAD8046095.1"/>
    </source>
</evidence>
<dbReference type="EMBL" id="CAJJDN010000001">
    <property type="protein sequence ID" value="CAD8046095.1"/>
    <property type="molecule type" value="Genomic_DNA"/>
</dbReference>
<accession>A0A8S1JVJ1</accession>
<keyword evidence="4 6" id="KW-0472">Membrane</keyword>
<dbReference type="GO" id="GO:0005254">
    <property type="term" value="F:chloride channel activity"/>
    <property type="evidence" value="ECO:0007669"/>
    <property type="project" value="TreeGrafter"/>
</dbReference>
<reference evidence="8" key="1">
    <citation type="submission" date="2021-01" db="EMBL/GenBank/DDBJ databases">
        <authorList>
            <consortium name="Genoscope - CEA"/>
            <person name="William W."/>
        </authorList>
    </citation>
    <scope>NUCLEOTIDE SEQUENCE</scope>
</reference>
<feature type="transmembrane region" description="Helical" evidence="6">
    <location>
        <begin position="1062"/>
        <end position="1085"/>
    </location>
</feature>
<dbReference type="PANTHER" id="PTHR12308:SF73">
    <property type="entry name" value="ANOCTAMIN"/>
    <property type="match status" value="1"/>
</dbReference>
<dbReference type="GO" id="GO:0016020">
    <property type="term" value="C:membrane"/>
    <property type="evidence" value="ECO:0007669"/>
    <property type="project" value="UniProtKB-SubCell"/>
</dbReference>
<dbReference type="Pfam" id="PF04547">
    <property type="entry name" value="Anoctamin"/>
    <property type="match status" value="1"/>
</dbReference>
<feature type="transmembrane region" description="Helical" evidence="6">
    <location>
        <begin position="867"/>
        <end position="894"/>
    </location>
</feature>
<dbReference type="InterPro" id="IPR049452">
    <property type="entry name" value="Anoctamin_TM"/>
</dbReference>
<proteinExistence type="predicted"/>
<evidence type="ECO:0000256" key="6">
    <source>
        <dbReference type="SAM" id="Phobius"/>
    </source>
</evidence>
<dbReference type="InterPro" id="IPR007632">
    <property type="entry name" value="Anoctamin"/>
</dbReference>
<keyword evidence="2 6" id="KW-0812">Transmembrane</keyword>
<feature type="transmembrane region" description="Helical" evidence="6">
    <location>
        <begin position="790"/>
        <end position="809"/>
    </location>
</feature>
<sequence>MIYFSFNEQLQSKLRKKYFKQKQSNNIDSFKKDKGQIQNIEKNNQEIMKKDQNQKKIQQKMKKVNQIIIQILQIFMSSQDAYQRKDYLKKKSTMIVPKKSRFDKKCEVLQKPLEIYKTFIKTLLGFELEEEEDFNYNCNLMNFKKNLSEDIEIFPDCVISLINPDYKYKNENQNQYLVGTSIELFEFLQSGLRINQKSLDDLLLLKAIESIYFNLPVYDPYYHQKKDPTVLLTEDNQEQRNIRDKDYQQQILLADKSDIRYNQIDKNEIIKNYVSQLEKSFHTLLQKDIHGNIMDCLTLNYKELKQTSLRKWRSGQYLENQNDLWLRTGFPTQDVSTLIRNALIIKLNKVGFKIQSFISSEGHKIFIMLNMQDSNLKIVADQSHVLKPLNFWFIDLFSLEPVDKSFRPLRINNRLWKPQDYDVSDLFLYLRPQMIKLIQQINFKRIARETNQSSINSQLFEYGKLDFSEKDDGPTDEEWIAYHKYLTHLEKCIRQFRQNQLIDNELATLINKQITPLQIYQKRNLQDKEIQNLNYQNLNEPINYEHLEMINQIEKQAERVMDEFSNFQFSLQIPKVKALKLLKKESVSLNYLFSFQEALQVANGEQLKLYNLWQRSEIPPFDMYHPYQMPNKENTKTYQAKQELSWRKYVKNENNQISLFSSQERLKLVYQKVSQELDLSMLHQLGIIRQIFCLNDHYELFGQCSNIQAQITLDTRFFKKKPFQLIDEWKLDYLKPWISPCDLICGYYGEKIGLYFYFMSYFTEMTTPIAFTGLACSLIQWIIWDNESDFYILITIIFAFLQIQWSNIFTDLWKQKQMYFNLRYGQTNKDEQQVQRSKFQGKHIRSLVNDQLNSIEVLFSEYVKRTIISSTLLFIFILFYIGIIVSLFTFTVVLHNQYSQELQQFDIATIEVTSAAAMNFIAQSIADMIFDKIAGQLTEYENYKTVEAYETSFVLKKFIFQFFSYIAPLLFLDYLNKPLNLYCSITNCEKHVKYYFSTIVILILFKQFLKFGVFLYKLKKFQIKNYDYNENDIMEFVEEQSSRQPYSEDFERYGTMQDYMELFVLISFLSIFGYTFPFSFFILWISNIMQIQVKKNTFLNCLQRPWPKNESSLGIWNHFLEIISLLCLLNNTGVVTIQYNKQYGYELILVFLSVLIFNCFCKFVIGIIFGQIPDTLSDIMKRHKYLIKATIQNKIKQGKSQDNKEALKRFPILKVYGTLNSAESGKFETVSSDDELHHHYEIPDIKQKLNLIKVESYTKNLDKQYLGEFQFTKILEYFNVREQNWAFKCIFQQQTEKQKLRLLLKIYSLLYKAQVLTKYRQLWTDRRISQRFIHMRRKIIQLRNLDYRRFLIISQKLSQMKTYYDEKAQQKFRKDFQLIGQQEDENGDENVEYTNLVKKYQKYVEKHAWLNTRKVIMLKIKAMTFKGFRKQVVKKPSLQLIQEFYKINQIIEDLEPENPLQLELDSQIDYSNLERTKFSDFIDIFSNIQLIQKTQWFLPLSSKRNISSNYFIEEMKSTEFKNILDSCKDSSIFQKPTTVLEDIILSYFQIEQFPIPQIKFIKHMHDNVWIVKFGSTETISLLQFFQIKHGEQIQFQKYTDNHEGILYTESKTYYKMANIVDQIDDFYIKGYCICVYNAFEPKSFLQVLKYRKTYGIPYTEAEIKQFLHASLNLLKINDFKSLSSRNIFLIRGEYHILNSTTKYHSFFELGKIVLEMIYLEEIENVKPYFDKLQHPLKWLINELLFLEDNLQKLQDYIQKQYCFVDIKFEVEHHQKQQSIQGISYQTFTWSKLHKINLTFRMKQFHDTLLLTQEYENFIQKEVFEVNENTFSYFCLNLIEELNSYLLSSHSLKRNLDMILIYYYQIATKIQLKIDVTKQLDYFIEILKKLTIELRLIIKQLTSNINVANLNETEQCIILKTIQTTTEQFSQLLSKQRQSLLKQLRKNPNLIDNILVFEQQVNRFLNQFYALFALQQYFSEHYEFAKLAISTIIETQQKLMRRQKLPEILSEAQELSPSQFNFDQLSPGMERDDQEIVEEEIWVFNINQEIKTNPLYAVQYIYYLYLQVIILHDCKNELFHVKLQEFINYNFEDIPAYTYFQILISSLYVDFQINQKNSQFFQIESQCELGRYNILQIKAKIENKQYTESELEESTNLEYNWRQIFSYNNLKCNAKNKTTLLYILNQTSTNEQMKILLNIKIIHFLLKLYDYCPINLKQKISILNKEQLGQINLEDTSKIIQLQQLHKNFKLGVKLDYFSHQNTEHSSWLFHQGLVQLRIFIYQSYCYCYSKKHLENIVSYIDYQDEIYTQISKLMIQGDSTFSKAKNYQILQRPIENMLINLQADYYGYHQYFLAHSRIMLQQKKKLSQIYNSFEQYINETFKNSIFVLGLIQIYYEFEELDMANLIIYFSKKLLDANAIIFNDQHEGFKKDLQIIEAIIKQKSSQMIKSPYNRLYHRNNYIDYFEDETLNARYFVFNLPYYFNIKFSQSIIEDFMTVSYIKLCLPLQQILRTAYCSIKAECGDEEILSQLKIVVEYKFQEGSLIWAFHCHFMCRYYIAMIDMEKAYDYSVSLLSYLHQLDLQQGFYIKENKNGYKNNFICFQSEKNIIKQICQPTNLTIKESIEDALFDNVIDDFFVAECIINHLEILSKSQFQMPKLTLLLQFQLKLQNERHKIQFWNILAHVLTRIGRENLIEEILKQIQDVRKDRLQQLKEIRRLSKKKRNAKILLREITQEELEEFDHQNNLISFQISIYKLDENSKEMIFRLLSCQAADRALTGYLNQCKDKTKTNKHQISQLKFLIAQNYIYLGQIGDATITLSDAEDLIVEWFGKIKHPIKGLYFYYLGQMKIFFYEEIIKIIQIFIEQDAFNIQEMKLLIQGLAVMKSQLWRQIDMFKKGQIQSFIPYFQNYLTDYGDQQTFDCLKCKYTANDAKIILDSVLQNNMAFDLSGITEFIDAENCFKLFEADNFLTKEISSQIFKIQNEKLKEQTQ</sequence>
<comment type="caution">
    <text evidence="8">The sequence shown here is derived from an EMBL/GenBank/DDBJ whole genome shotgun (WGS) entry which is preliminary data.</text>
</comment>
<keyword evidence="5" id="KW-0175">Coiled coil</keyword>
<dbReference type="PANTHER" id="PTHR12308">
    <property type="entry name" value="ANOCTAMIN"/>
    <property type="match status" value="1"/>
</dbReference>
<comment type="subcellular location">
    <subcellularLocation>
        <location evidence="1">Membrane</location>
        <topology evidence="1">Multi-pass membrane protein</topology>
    </subcellularLocation>
</comment>
<feature type="transmembrane region" description="Helical" evidence="6">
    <location>
        <begin position="1115"/>
        <end position="1135"/>
    </location>
</feature>
<feature type="coiled-coil region" evidence="5">
    <location>
        <begin position="2701"/>
        <end position="2738"/>
    </location>
</feature>
<keyword evidence="9" id="KW-1185">Reference proteome</keyword>
<feature type="transmembrane region" description="Helical" evidence="6">
    <location>
        <begin position="958"/>
        <end position="975"/>
    </location>
</feature>
<protein>
    <recommendedName>
        <fullName evidence="7">Anoctamin transmembrane domain-containing protein</fullName>
    </recommendedName>
</protein>
<evidence type="ECO:0000313" key="9">
    <source>
        <dbReference type="Proteomes" id="UP000692954"/>
    </source>
</evidence>
<evidence type="ECO:0000256" key="5">
    <source>
        <dbReference type="SAM" id="Coils"/>
    </source>
</evidence>
<feature type="domain" description="Anoctamin transmembrane" evidence="7">
    <location>
        <begin position="744"/>
        <end position="1183"/>
    </location>
</feature>
<organism evidence="8 9">
    <name type="scientific">Paramecium sonneborni</name>
    <dbReference type="NCBI Taxonomy" id="65129"/>
    <lineage>
        <taxon>Eukaryota</taxon>
        <taxon>Sar</taxon>
        <taxon>Alveolata</taxon>
        <taxon>Ciliophora</taxon>
        <taxon>Intramacronucleata</taxon>
        <taxon>Oligohymenophorea</taxon>
        <taxon>Peniculida</taxon>
        <taxon>Parameciidae</taxon>
        <taxon>Paramecium</taxon>
    </lineage>
</organism>